<name>A0AAU6Q3D3_9DEIO</name>
<dbReference type="EMBL" id="CP149782">
    <property type="protein sequence ID" value="WYF45135.1"/>
    <property type="molecule type" value="Genomic_DNA"/>
</dbReference>
<dbReference type="RefSeq" id="WP_339096307.1">
    <property type="nucleotide sequence ID" value="NZ_CP149782.1"/>
</dbReference>
<sequence>MTQSAPPEKGVKGFELDIHVAFSAPLPEAQAIAALRVLEGFRVDLYRPHPQAISRSAPDSALAGAGVGVPSARLTGPLHDAEVVRAALAALLVGPARAIEVGVRGFLRSAEGQTEWMPWRVNRVLSRHQTAQLPFEPGVRYVLE</sequence>
<dbReference type="AlphaFoldDB" id="A0AAU6Q3D3"/>
<protein>
    <submittedName>
        <fullName evidence="1">Uncharacterized protein</fullName>
    </submittedName>
</protein>
<accession>A0AAU6Q3D3</accession>
<evidence type="ECO:0000313" key="1">
    <source>
        <dbReference type="EMBL" id="WYF45135.1"/>
    </source>
</evidence>
<gene>
    <name evidence="1" type="ORF">WDJ50_03165</name>
</gene>
<organism evidence="1">
    <name type="scientific">Deinococcus sp. VB142</name>
    <dbReference type="NCBI Taxonomy" id="3112952"/>
    <lineage>
        <taxon>Bacteria</taxon>
        <taxon>Thermotogati</taxon>
        <taxon>Deinococcota</taxon>
        <taxon>Deinococci</taxon>
        <taxon>Deinococcales</taxon>
        <taxon>Deinococcaceae</taxon>
        <taxon>Deinococcus</taxon>
    </lineage>
</organism>
<proteinExistence type="predicted"/>
<reference evidence="1" key="1">
    <citation type="submission" date="2024-03" db="EMBL/GenBank/DDBJ databases">
        <title>Deinococcus weizhi sp. nov., isolated from human skin.</title>
        <authorList>
            <person name="Wei Z."/>
            <person name="Tian F."/>
            <person name="Yang C."/>
            <person name="Xin L.T."/>
            <person name="Wen Z.J."/>
            <person name="Lan K.C."/>
            <person name="Yu L."/>
            <person name="Zhe W."/>
            <person name="Dan F.D."/>
            <person name="Jun W."/>
            <person name="Rui Z."/>
            <person name="Yong X.J."/>
            <person name="Ting Y."/>
            <person name="Wei X."/>
            <person name="Xu Z.G."/>
            <person name="Xin Z."/>
            <person name="Dong F.G."/>
            <person name="Ni X.M."/>
            <person name="Zheng M.G."/>
            <person name="Chun Y."/>
            <person name="Qian W.X."/>
        </authorList>
    </citation>
    <scope>NUCLEOTIDE SEQUENCE</scope>
    <source>
        <strain evidence="1">VB142</strain>
    </source>
</reference>